<protein>
    <submittedName>
        <fullName evidence="1">Ribonuclease H protein</fullName>
    </submittedName>
</protein>
<evidence type="ECO:0000313" key="1">
    <source>
        <dbReference type="EMBL" id="PWA94934.1"/>
    </source>
</evidence>
<keyword evidence="2" id="KW-1185">Reference proteome</keyword>
<dbReference type="OrthoDB" id="1736747at2759"/>
<proteinExistence type="predicted"/>
<organism evidence="1 2">
    <name type="scientific">Artemisia annua</name>
    <name type="common">Sweet wormwood</name>
    <dbReference type="NCBI Taxonomy" id="35608"/>
    <lineage>
        <taxon>Eukaryota</taxon>
        <taxon>Viridiplantae</taxon>
        <taxon>Streptophyta</taxon>
        <taxon>Embryophyta</taxon>
        <taxon>Tracheophyta</taxon>
        <taxon>Spermatophyta</taxon>
        <taxon>Magnoliopsida</taxon>
        <taxon>eudicotyledons</taxon>
        <taxon>Gunneridae</taxon>
        <taxon>Pentapetalae</taxon>
        <taxon>asterids</taxon>
        <taxon>campanulids</taxon>
        <taxon>Asterales</taxon>
        <taxon>Asteraceae</taxon>
        <taxon>Asteroideae</taxon>
        <taxon>Anthemideae</taxon>
        <taxon>Artemisiinae</taxon>
        <taxon>Artemisia</taxon>
    </lineage>
</organism>
<sequence>MASRDFGGLGVGSIRSKNLSLLGKWRWRFLVEKEAIWKKVISKFHGVDGGFSNTAGTGLKKPSRKWCLMVMEVVAGCFKQKRRKKTKLREEPK</sequence>
<reference evidence="1 2" key="1">
    <citation type="journal article" date="2018" name="Mol. Plant">
        <title>The genome of Artemisia annua provides insight into the evolution of Asteraceae family and artemisinin biosynthesis.</title>
        <authorList>
            <person name="Shen Q."/>
            <person name="Zhang L."/>
            <person name="Liao Z."/>
            <person name="Wang S."/>
            <person name="Yan T."/>
            <person name="Shi P."/>
            <person name="Liu M."/>
            <person name="Fu X."/>
            <person name="Pan Q."/>
            <person name="Wang Y."/>
            <person name="Lv Z."/>
            <person name="Lu X."/>
            <person name="Zhang F."/>
            <person name="Jiang W."/>
            <person name="Ma Y."/>
            <person name="Chen M."/>
            <person name="Hao X."/>
            <person name="Li L."/>
            <person name="Tang Y."/>
            <person name="Lv G."/>
            <person name="Zhou Y."/>
            <person name="Sun X."/>
            <person name="Brodelius P.E."/>
            <person name="Rose J.K.C."/>
            <person name="Tang K."/>
        </authorList>
    </citation>
    <scope>NUCLEOTIDE SEQUENCE [LARGE SCALE GENOMIC DNA]</scope>
    <source>
        <strain evidence="2">cv. Huhao1</strain>
        <tissue evidence="1">Leaf</tissue>
    </source>
</reference>
<name>A0A2U1QAA1_ARTAN</name>
<dbReference type="AlphaFoldDB" id="A0A2U1QAA1"/>
<dbReference type="EMBL" id="PKPP01000276">
    <property type="protein sequence ID" value="PWA94934.1"/>
    <property type="molecule type" value="Genomic_DNA"/>
</dbReference>
<accession>A0A2U1QAA1</accession>
<comment type="caution">
    <text evidence="1">The sequence shown here is derived from an EMBL/GenBank/DDBJ whole genome shotgun (WGS) entry which is preliminary data.</text>
</comment>
<gene>
    <name evidence="1" type="ORF">CTI12_AA051810</name>
</gene>
<dbReference type="Proteomes" id="UP000245207">
    <property type="component" value="Unassembled WGS sequence"/>
</dbReference>
<evidence type="ECO:0000313" key="2">
    <source>
        <dbReference type="Proteomes" id="UP000245207"/>
    </source>
</evidence>